<dbReference type="InterPro" id="IPR027417">
    <property type="entry name" value="P-loop_NTPase"/>
</dbReference>
<feature type="coiled-coil region" evidence="1">
    <location>
        <begin position="851"/>
        <end position="878"/>
    </location>
</feature>
<evidence type="ECO:0000313" key="3">
    <source>
        <dbReference type="EMBL" id="BBO69011.1"/>
    </source>
</evidence>
<feature type="coiled-coil region" evidence="1">
    <location>
        <begin position="373"/>
        <end position="407"/>
    </location>
</feature>
<dbReference type="PANTHER" id="PTHR41259">
    <property type="entry name" value="DOUBLE-STRAND BREAK REPAIR RAD50 ATPASE, PUTATIVE-RELATED"/>
    <property type="match status" value="1"/>
</dbReference>
<dbReference type="EMBL" id="AP021874">
    <property type="protein sequence ID" value="BBO69011.1"/>
    <property type="molecule type" value="Genomic_DNA"/>
</dbReference>
<feature type="domain" description="YhaN AAA" evidence="2">
    <location>
        <begin position="1"/>
        <end position="201"/>
    </location>
</feature>
<dbReference type="KEGG" id="dalk:DSCA_29410"/>
<evidence type="ECO:0000313" key="4">
    <source>
        <dbReference type="Proteomes" id="UP000427906"/>
    </source>
</evidence>
<evidence type="ECO:0000256" key="1">
    <source>
        <dbReference type="SAM" id="Coils"/>
    </source>
</evidence>
<dbReference type="InterPro" id="IPR038734">
    <property type="entry name" value="YhaN_AAA"/>
</dbReference>
<keyword evidence="1" id="KW-0175">Coiled coil</keyword>
<evidence type="ECO:0000259" key="2">
    <source>
        <dbReference type="Pfam" id="PF13514"/>
    </source>
</evidence>
<feature type="coiled-coil region" evidence="1">
    <location>
        <begin position="981"/>
        <end position="1025"/>
    </location>
</feature>
<accession>A0A5K7YPY7</accession>
<dbReference type="SUPFAM" id="SSF52540">
    <property type="entry name" value="P-loop containing nucleoside triphosphate hydrolases"/>
    <property type="match status" value="1"/>
</dbReference>
<name>A0A5K7YPY7_9BACT</name>
<sequence>MDLTAFGPFTGRTLSFDSEEPGLHIVFGPNEAGKSSSLRALKALLYGFQQQTPDNFLHSYDQLLVGGCLENRAGETICFQRRKKRIGDVIDEAGNPLDPGVLAPFLLGLEPDVFESLYGIDHDTLVQGGEEILAQKGEVGQALFAAGAGISSLREVIDQLEKEALGLFKPAGQLPEINKAVKRFKQLKKEAHAASLSFRDWQVHRKAMTDAGAARTRLEGERDEKNTRLHRLERLAQAIPELAALKSWQERLQAVGPVVLLPPDFEDRYRQVSQALREADRQLQRDVERLEKLEARRQAISFNRELLDQAELVDDFHQRLGEYRKGQRDRPERNGMRISLRREAARLLQLVRPDLTLDAVETLRPVLARKKTVRALSTQYEVISQRLKQAEKQRKAADRDKKDIEARLAAVPVVGLPPELLQAVKLAQKAGDLDAQLDERRNDVALNKEECLAAIKRIGLWAGGLDTLRSCTLPLSETVRQFESRFGRIADERREIAASRRNIDNEMKSAQVALNKVLYAGQVPSEEELARTREKREQGWQLLRRQWIDGEDVAAESRAYHTGQSLPEAYEGYVGQADRIADRLRREADRVAHAAALRARVEALQAAAADQDRLEAAIDLKQRELDDAWPGVWHSAGIVPLSPKEMIGWLAEMDTIRFKLSDIFKREQALGQDARRRADLRLALRQALEAMGEDAVPDGDALGPVLIAAETVLERIARRKAELEKYRERRKKASQAFHQATDDLSAARDDLAAWKSGWHKALSGLGVKGEMSTLDAADHIDTLQRCFDKLKDADDLKKRIDGIDRDAADLEHEVKALLEKVAPGLVALPLDQAILKLRTLLGQAQKDSTLYNQLAGEVDALEEEVAAARNTSQQAAAQMADLLRIARCDQPEGVAAVIDTFAVHQQLQEKMADTEAILARIAAGVPLDELARQAEQTHVDELSGRIASLRRDIDERINPEINRMSQVIGEENTRLAAMDGSARAAETAEEMEQELARIRRLADRYARVKIASRILQLEIERYREEHQDPVLKVAATYFKALTLGAFTGLMTDVDDKGEPILVGVRPDGLRLTVEKMSSGTRDQLYLALRLATLVWRLETGESMPFIVDDILINFDDDRSRATLEVLADLSRRNQVILFTHHRQIVDAAGRVAGKGPIVIHEL</sequence>
<dbReference type="PANTHER" id="PTHR41259:SF1">
    <property type="entry name" value="DOUBLE-STRAND BREAK REPAIR RAD50 ATPASE, PUTATIVE-RELATED"/>
    <property type="match status" value="1"/>
</dbReference>
<dbReference type="Pfam" id="PF13514">
    <property type="entry name" value="AAA_27"/>
    <property type="match status" value="1"/>
</dbReference>
<reference evidence="3 4" key="1">
    <citation type="submission" date="2019-11" db="EMBL/GenBank/DDBJ databases">
        <title>Comparative genomics of hydrocarbon-degrading Desulfosarcina strains.</title>
        <authorList>
            <person name="Watanabe M."/>
            <person name="Kojima H."/>
            <person name="Fukui M."/>
        </authorList>
    </citation>
    <scope>NUCLEOTIDE SEQUENCE [LARGE SCALE GENOMIC DNA]</scope>
    <source>
        <strain evidence="3 4">PL12</strain>
    </source>
</reference>
<proteinExistence type="predicted"/>
<dbReference type="Proteomes" id="UP000427906">
    <property type="component" value="Chromosome"/>
</dbReference>
<keyword evidence="4" id="KW-1185">Reference proteome</keyword>
<feature type="coiled-coil region" evidence="1">
    <location>
        <begin position="709"/>
        <end position="743"/>
    </location>
</feature>
<organism evidence="3 4">
    <name type="scientific">Desulfosarcina alkanivorans</name>
    <dbReference type="NCBI Taxonomy" id="571177"/>
    <lineage>
        <taxon>Bacteria</taxon>
        <taxon>Pseudomonadati</taxon>
        <taxon>Thermodesulfobacteriota</taxon>
        <taxon>Desulfobacteria</taxon>
        <taxon>Desulfobacterales</taxon>
        <taxon>Desulfosarcinaceae</taxon>
        <taxon>Desulfosarcina</taxon>
    </lineage>
</organism>
<dbReference type="AlphaFoldDB" id="A0A5K7YPY7"/>
<dbReference type="Gene3D" id="3.40.50.300">
    <property type="entry name" value="P-loop containing nucleotide triphosphate hydrolases"/>
    <property type="match status" value="2"/>
</dbReference>
<feature type="coiled-coil region" evidence="1">
    <location>
        <begin position="793"/>
        <end position="820"/>
    </location>
</feature>
<feature type="coiled-coil region" evidence="1">
    <location>
        <begin position="594"/>
        <end position="624"/>
    </location>
</feature>
<protein>
    <recommendedName>
        <fullName evidence="2">YhaN AAA domain-containing protein</fullName>
    </recommendedName>
</protein>
<gene>
    <name evidence="3" type="ORF">DSCA_29410</name>
</gene>